<sequence length="552" mass="60681">MSDSWNDTMENLAIALTNERIADTEEDPFHLSNEMEDLSLDDVPPAHTEHEVLLCTNLSPVDYAEGRGEWRELDILPQYTPENLERIMQDVYNEYMGDSMHDSDQQGDGEHQFDEIELIPGYTAVNDYLDTLPDPAVFEVNDNSSQVHNGDTGSETLDPLPDPAVFGANGSSPQAQNGNTRSETVEDESDQLPEPTPPGTHTESSGTDQVDDSNGSNGASDPANGHPSGQAPSENTTVGEPAHYETGSIPELVVTDYDNDHPLVSRQPDRSGLPNGHHFIDLDCSTEVLSEADSFLELRRMRGNRNRPSGTHTDRNGVGGDIETSSDPLVNQVESFATLVTTNSHGFVVSEVRERDTSQSEAPVSLSEALVNGTGIISDLINPIRLIPLEEAPEDEESFDPFHPENEGLTMQGPVNVPRHRLPRWSWNNEAMPGYEVFVDSLSPGEFDVTNDWNDSQQGRFGDQGDDDDIPWDARPLMYFDLAIRTRDETPRTPLSPISNVFEDLAVALDDGEVIEYGALPEGNISEHEAQEAGMTTEWCLPADEVVTVAGW</sequence>
<name>A0ACC3B8R2_9EURO</name>
<gene>
    <name evidence="1" type="ORF">N8T08_002693</name>
</gene>
<dbReference type="EMBL" id="JAOPJF010000016">
    <property type="protein sequence ID" value="KAK1146620.1"/>
    <property type="molecule type" value="Genomic_DNA"/>
</dbReference>
<evidence type="ECO:0000313" key="1">
    <source>
        <dbReference type="EMBL" id="KAK1146620.1"/>
    </source>
</evidence>
<protein>
    <submittedName>
        <fullName evidence="1">Uncharacterized protein</fullName>
    </submittedName>
</protein>
<keyword evidence="2" id="KW-1185">Reference proteome</keyword>
<evidence type="ECO:0000313" key="2">
    <source>
        <dbReference type="Proteomes" id="UP001177260"/>
    </source>
</evidence>
<comment type="caution">
    <text evidence="1">The sequence shown here is derived from an EMBL/GenBank/DDBJ whole genome shotgun (WGS) entry which is preliminary data.</text>
</comment>
<proteinExistence type="predicted"/>
<dbReference type="Proteomes" id="UP001177260">
    <property type="component" value="Unassembled WGS sequence"/>
</dbReference>
<accession>A0ACC3B8R2</accession>
<organism evidence="1 2">
    <name type="scientific">Aspergillus melleus</name>
    <dbReference type="NCBI Taxonomy" id="138277"/>
    <lineage>
        <taxon>Eukaryota</taxon>
        <taxon>Fungi</taxon>
        <taxon>Dikarya</taxon>
        <taxon>Ascomycota</taxon>
        <taxon>Pezizomycotina</taxon>
        <taxon>Eurotiomycetes</taxon>
        <taxon>Eurotiomycetidae</taxon>
        <taxon>Eurotiales</taxon>
        <taxon>Aspergillaceae</taxon>
        <taxon>Aspergillus</taxon>
        <taxon>Aspergillus subgen. Circumdati</taxon>
    </lineage>
</organism>
<reference evidence="1 2" key="1">
    <citation type="journal article" date="2023" name="ACS Omega">
        <title>Identification of the Neoaspergillic Acid Biosynthesis Gene Cluster by Establishing an In Vitro CRISPR-Ribonucleoprotein Genetic System in Aspergillus melleus.</title>
        <authorList>
            <person name="Yuan B."/>
            <person name="Grau M.F."/>
            <person name="Murata R.M."/>
            <person name="Torok T."/>
            <person name="Venkateswaran K."/>
            <person name="Stajich J.E."/>
            <person name="Wang C.C.C."/>
        </authorList>
    </citation>
    <scope>NUCLEOTIDE SEQUENCE [LARGE SCALE GENOMIC DNA]</scope>
    <source>
        <strain evidence="1 2">IMV 1140</strain>
    </source>
</reference>